<keyword evidence="2 3" id="KW-0808">Transferase</keyword>
<keyword evidence="1 3" id="KW-0328">Glycosyltransferase</keyword>
<dbReference type="Proteomes" id="UP000092698">
    <property type="component" value="Chromosome"/>
</dbReference>
<dbReference type="Pfam" id="PF03808">
    <property type="entry name" value="Glyco_tran_WecG"/>
    <property type="match status" value="1"/>
</dbReference>
<name>A0A1C7D724_9SPHN</name>
<evidence type="ECO:0000313" key="3">
    <source>
        <dbReference type="EMBL" id="ANU07152.1"/>
    </source>
</evidence>
<dbReference type="InterPro" id="IPR004629">
    <property type="entry name" value="WecG_TagA_CpsF"/>
</dbReference>
<reference evidence="3 4" key="1">
    <citation type="submission" date="2016-07" db="EMBL/GenBank/DDBJ databases">
        <title>Complete genome sequence of Altererythrobacter namhicola JCM 16345T, containing esterase-encoding genes.</title>
        <authorList>
            <person name="Cheng H."/>
            <person name="Wu Y.-H."/>
            <person name="Jian S.-L."/>
            <person name="Huo Y.-Y."/>
            <person name="Wang C.-S."/>
            <person name="Xu X.-W."/>
        </authorList>
    </citation>
    <scope>NUCLEOTIDE SEQUENCE [LARGE SCALE GENOMIC DNA]</scope>
    <source>
        <strain evidence="3 4">JCM 16345</strain>
    </source>
</reference>
<dbReference type="GO" id="GO:0047244">
    <property type="term" value="F:N-acetylglucosaminyldiphosphoundecaprenol N-acetyl-beta-D-mannosaminyltransferase activity"/>
    <property type="evidence" value="ECO:0007669"/>
    <property type="project" value="UniProtKB-EC"/>
</dbReference>
<dbReference type="NCBIfam" id="TIGR00696">
    <property type="entry name" value="wecG_tagA_cpsF"/>
    <property type="match status" value="1"/>
</dbReference>
<accession>A0A1C7D724</accession>
<dbReference type="STRING" id="645517.A6F65_00834"/>
<keyword evidence="4" id="KW-1185">Reference proteome</keyword>
<proteinExistence type="predicted"/>
<dbReference type="PANTHER" id="PTHR34136">
    <property type="match status" value="1"/>
</dbReference>
<dbReference type="EC" id="2.4.1.187" evidence="3"/>
<evidence type="ECO:0000313" key="4">
    <source>
        <dbReference type="Proteomes" id="UP000092698"/>
    </source>
</evidence>
<gene>
    <name evidence="3" type="primary">tagA</name>
    <name evidence="3" type="ORF">A6F65_00834</name>
</gene>
<protein>
    <submittedName>
        <fullName evidence="3">Putative N-acetylmannosaminyltransferase</fullName>
        <ecNumber evidence="3">2.4.1.187</ecNumber>
    </submittedName>
</protein>
<sequence>MQQAASRITFFGTPVDLLDREQTLARAQQAMDSGQPLRHTALNVAKLIKLEGDELLAEDVRGSDLVGIDGMGIVLGLKLFGVDKAERVAGVDLFLDVLALCARTGRRPYILGARQDVLERAMAEAMQRNPGLEFAGARNGYYGPDDVPQIVADIRVSGADCLFVAMPTPRKERFLNAHARDLGVPFIMGVGGSVDVLAGHVSRAPRWMQRNGLEWFHRMVKEPRKMFWRYASTNAAYAWLLLKTKLSGRNPLERY</sequence>
<dbReference type="AlphaFoldDB" id="A0A1C7D724"/>
<dbReference type="PANTHER" id="PTHR34136:SF1">
    <property type="entry name" value="UDP-N-ACETYL-D-MANNOSAMINURONIC ACID TRANSFERASE"/>
    <property type="match status" value="1"/>
</dbReference>
<dbReference type="RefSeq" id="WP_067786223.1">
    <property type="nucleotide sequence ID" value="NZ_CP016545.1"/>
</dbReference>
<evidence type="ECO:0000256" key="1">
    <source>
        <dbReference type="ARBA" id="ARBA00022676"/>
    </source>
</evidence>
<dbReference type="CDD" id="cd06533">
    <property type="entry name" value="Glyco_transf_WecG_TagA"/>
    <property type="match status" value="1"/>
</dbReference>
<dbReference type="OrthoDB" id="9771846at2"/>
<organism evidence="3 4">
    <name type="scientific">Paraurantiacibacter namhicola</name>
    <dbReference type="NCBI Taxonomy" id="645517"/>
    <lineage>
        <taxon>Bacteria</taxon>
        <taxon>Pseudomonadati</taxon>
        <taxon>Pseudomonadota</taxon>
        <taxon>Alphaproteobacteria</taxon>
        <taxon>Sphingomonadales</taxon>
        <taxon>Erythrobacteraceae</taxon>
        <taxon>Paraurantiacibacter</taxon>
    </lineage>
</organism>
<evidence type="ECO:0000256" key="2">
    <source>
        <dbReference type="ARBA" id="ARBA00022679"/>
    </source>
</evidence>
<dbReference type="EMBL" id="CP016545">
    <property type="protein sequence ID" value="ANU07152.1"/>
    <property type="molecule type" value="Genomic_DNA"/>
</dbReference>
<dbReference type="KEGG" id="anh:A6F65_00834"/>